<dbReference type="AlphaFoldDB" id="A0A246G7L2"/>
<evidence type="ECO:0008006" key="3">
    <source>
        <dbReference type="Google" id="ProtNLM"/>
    </source>
</evidence>
<accession>A0A246G7L2</accession>
<dbReference type="OrthoDB" id="1161757at2"/>
<gene>
    <name evidence="1" type="ORF">BWK62_14125</name>
</gene>
<name>A0A246G7L2_9FLAO</name>
<sequence length="173" mass="20435">MFNQYNYKQKFSALIVVFFLLLITAYKRSFSQLIASYKEYNLLINKKEEFTKKSLQLNKIKEDVSTLDQILGKGGLPKEQIQQEIIQFIAQNHPDVTIDHIQPIHHFQDESFDIVTHIIDLTANTNQLLNTIYNFEKQFETSKIISLQFYTTVKNDQEEKLHLKLIFQNYEGI</sequence>
<reference evidence="1 2" key="1">
    <citation type="journal article" date="2017" name="Infect. Genet. Evol.">
        <title>Comparative genome analysis of fish pathogen Flavobacterium columnare reveals extensive sequence diversity within the species.</title>
        <authorList>
            <person name="Kayansamruaj P."/>
            <person name="Dong H.T."/>
            <person name="Hirono I."/>
            <person name="Kondo H."/>
            <person name="Senapin S."/>
            <person name="Rodkhum C."/>
        </authorList>
    </citation>
    <scope>NUCLEOTIDE SEQUENCE [LARGE SCALE GENOMIC DNA]</scope>
    <source>
        <strain evidence="1 2">1214</strain>
    </source>
</reference>
<dbReference type="Proteomes" id="UP000198034">
    <property type="component" value="Unassembled WGS sequence"/>
</dbReference>
<proteinExistence type="predicted"/>
<protein>
    <recommendedName>
        <fullName evidence="3">General secretion pathway protein</fullName>
    </recommendedName>
</protein>
<evidence type="ECO:0000313" key="2">
    <source>
        <dbReference type="Proteomes" id="UP000198034"/>
    </source>
</evidence>
<evidence type="ECO:0000313" key="1">
    <source>
        <dbReference type="EMBL" id="OWP74528.1"/>
    </source>
</evidence>
<dbReference type="EMBL" id="MTCY01000067">
    <property type="protein sequence ID" value="OWP74528.1"/>
    <property type="molecule type" value="Genomic_DNA"/>
</dbReference>
<organism evidence="1 2">
    <name type="scientific">Flavobacterium columnare</name>
    <dbReference type="NCBI Taxonomy" id="996"/>
    <lineage>
        <taxon>Bacteria</taxon>
        <taxon>Pseudomonadati</taxon>
        <taxon>Bacteroidota</taxon>
        <taxon>Flavobacteriia</taxon>
        <taxon>Flavobacteriales</taxon>
        <taxon>Flavobacteriaceae</taxon>
        <taxon>Flavobacterium</taxon>
    </lineage>
</organism>
<comment type="caution">
    <text evidence="1">The sequence shown here is derived from an EMBL/GenBank/DDBJ whole genome shotgun (WGS) entry which is preliminary data.</text>
</comment>